<keyword evidence="2" id="KW-1133">Transmembrane helix</keyword>
<dbReference type="AlphaFoldDB" id="A0A6A5KIY1"/>
<gene>
    <name evidence="4" type="ORF">BDW02DRAFT_596727</name>
</gene>
<feature type="region of interest" description="Disordered" evidence="1">
    <location>
        <begin position="468"/>
        <end position="487"/>
    </location>
</feature>
<keyword evidence="5" id="KW-1185">Reference proteome</keyword>
<evidence type="ECO:0000256" key="1">
    <source>
        <dbReference type="SAM" id="MobiDB-lite"/>
    </source>
</evidence>
<sequence length="487" mass="53738">MSLRSFLTLSFYLKVASTHALKISTIAPSLTTKPPARRADESPIPTFTFGPSYDYLPVGVTYPEPSGTKIQIYPTGVYEGVPEDGITIAFGPKLREQIESIRSQKCKTQQGEDCRHALSTAFSQTDISTHLKRYFILLAWAIGIALGGLIAQYYLMQDTAMPEQIKFRLGDLSQIKSLAGAPTFAVVSNSDGDATPTTLTPQQPTTSTATSFISMETLKADKDGHKAGDIAYHIPKKTAERIQNFLDMTGLEETQKKCKGQSLKGSDPTRECAERILRHAMDLSDTGPANLLALAQSNIPGEPAAGKAIGFPIPDITLDDFLAFIQVYRRFFEAKKPAPKDGQEWDPIICYKSAVGLTIALHAVASAGQGLQDIYIDKNDLVNDFKVEKLACPNDLVCLSQDCQGQKPDTVFLTDQVIGETRYSRTPICIIPETYGCRCEYVNFAYVYESSRKYMDAQYEFLEWLAEKAEEGPDSDTEEDSEDDSEE</sequence>
<dbReference type="OrthoDB" id="3680786at2759"/>
<accession>A0A6A5KIY1</accession>
<evidence type="ECO:0000313" key="4">
    <source>
        <dbReference type="EMBL" id="KAF1836060.1"/>
    </source>
</evidence>
<evidence type="ECO:0000256" key="3">
    <source>
        <dbReference type="SAM" id="SignalP"/>
    </source>
</evidence>
<feature type="transmembrane region" description="Helical" evidence="2">
    <location>
        <begin position="134"/>
        <end position="155"/>
    </location>
</feature>
<organism evidence="4 5">
    <name type="scientific">Decorospora gaudefroyi</name>
    <dbReference type="NCBI Taxonomy" id="184978"/>
    <lineage>
        <taxon>Eukaryota</taxon>
        <taxon>Fungi</taxon>
        <taxon>Dikarya</taxon>
        <taxon>Ascomycota</taxon>
        <taxon>Pezizomycotina</taxon>
        <taxon>Dothideomycetes</taxon>
        <taxon>Pleosporomycetidae</taxon>
        <taxon>Pleosporales</taxon>
        <taxon>Pleosporineae</taxon>
        <taxon>Pleosporaceae</taxon>
        <taxon>Decorospora</taxon>
    </lineage>
</organism>
<reference evidence="4" key="1">
    <citation type="submission" date="2020-01" db="EMBL/GenBank/DDBJ databases">
        <authorList>
            <consortium name="DOE Joint Genome Institute"/>
            <person name="Haridas S."/>
            <person name="Albert R."/>
            <person name="Binder M."/>
            <person name="Bloem J."/>
            <person name="Labutti K."/>
            <person name="Salamov A."/>
            <person name="Andreopoulos B."/>
            <person name="Baker S.E."/>
            <person name="Barry K."/>
            <person name="Bills G."/>
            <person name="Bluhm B.H."/>
            <person name="Cannon C."/>
            <person name="Castanera R."/>
            <person name="Culley D.E."/>
            <person name="Daum C."/>
            <person name="Ezra D."/>
            <person name="Gonzalez J.B."/>
            <person name="Henrissat B."/>
            <person name="Kuo A."/>
            <person name="Liang C."/>
            <person name="Lipzen A."/>
            <person name="Lutzoni F."/>
            <person name="Magnuson J."/>
            <person name="Mondo S."/>
            <person name="Nolan M."/>
            <person name="Ohm R."/>
            <person name="Pangilinan J."/>
            <person name="Park H.-J."/>
            <person name="Ramirez L."/>
            <person name="Alfaro M."/>
            <person name="Sun H."/>
            <person name="Tritt A."/>
            <person name="Yoshinaga Y."/>
            <person name="Zwiers L.-H."/>
            <person name="Turgeon B.G."/>
            <person name="Goodwin S.B."/>
            <person name="Spatafora J.W."/>
            <person name="Crous P.W."/>
            <person name="Grigoriev I.V."/>
        </authorList>
    </citation>
    <scope>NUCLEOTIDE SEQUENCE</scope>
    <source>
        <strain evidence="4">P77</strain>
    </source>
</reference>
<name>A0A6A5KIY1_9PLEO</name>
<keyword evidence="2" id="KW-0472">Membrane</keyword>
<dbReference type="EMBL" id="ML975278">
    <property type="protein sequence ID" value="KAF1836060.1"/>
    <property type="molecule type" value="Genomic_DNA"/>
</dbReference>
<evidence type="ECO:0000313" key="5">
    <source>
        <dbReference type="Proteomes" id="UP000800040"/>
    </source>
</evidence>
<keyword evidence="3" id="KW-0732">Signal</keyword>
<keyword evidence="2" id="KW-0812">Transmembrane</keyword>
<proteinExistence type="predicted"/>
<feature type="signal peptide" evidence="3">
    <location>
        <begin position="1"/>
        <end position="20"/>
    </location>
</feature>
<protein>
    <submittedName>
        <fullName evidence="4">Uncharacterized protein</fullName>
    </submittedName>
</protein>
<evidence type="ECO:0000256" key="2">
    <source>
        <dbReference type="SAM" id="Phobius"/>
    </source>
</evidence>
<feature type="compositionally biased region" description="Acidic residues" evidence="1">
    <location>
        <begin position="472"/>
        <end position="487"/>
    </location>
</feature>
<dbReference type="Proteomes" id="UP000800040">
    <property type="component" value="Unassembled WGS sequence"/>
</dbReference>
<feature type="chain" id="PRO_5025481356" evidence="3">
    <location>
        <begin position="21"/>
        <end position="487"/>
    </location>
</feature>